<accession>A0ACC3P002</accession>
<comment type="caution">
    <text evidence="1">The sequence shown here is derived from an EMBL/GenBank/DDBJ whole genome shotgun (WGS) entry which is preliminary data.</text>
</comment>
<protein>
    <submittedName>
        <fullName evidence="1">Uncharacterized protein</fullName>
    </submittedName>
</protein>
<reference evidence="1" key="1">
    <citation type="submission" date="2023-07" db="EMBL/GenBank/DDBJ databases">
        <title>Black Yeasts Isolated from many extreme environments.</title>
        <authorList>
            <person name="Coleine C."/>
            <person name="Stajich J.E."/>
            <person name="Selbmann L."/>
        </authorList>
    </citation>
    <scope>NUCLEOTIDE SEQUENCE</scope>
    <source>
        <strain evidence="1">CCFEE 5714</strain>
    </source>
</reference>
<organism evidence="1 2">
    <name type="scientific">Vermiconidia calcicola</name>
    <dbReference type="NCBI Taxonomy" id="1690605"/>
    <lineage>
        <taxon>Eukaryota</taxon>
        <taxon>Fungi</taxon>
        <taxon>Dikarya</taxon>
        <taxon>Ascomycota</taxon>
        <taxon>Pezizomycotina</taxon>
        <taxon>Dothideomycetes</taxon>
        <taxon>Dothideomycetidae</taxon>
        <taxon>Mycosphaerellales</taxon>
        <taxon>Extremaceae</taxon>
        <taxon>Vermiconidia</taxon>
    </lineage>
</organism>
<name>A0ACC3P002_9PEZI</name>
<dbReference type="EMBL" id="JAUTXU010000001">
    <property type="protein sequence ID" value="KAK3725970.1"/>
    <property type="molecule type" value="Genomic_DNA"/>
</dbReference>
<sequence>MANKGDRPAVNGQPKKRLILNAFVEMCSGHQSPGLWRHPEDRSSNFNSVQHWVELAQLLEAGHFQGMFIADVLGGYDVYGGPRYLDPAIKSGAQWPVNEPLAVVPAMAAATKSLGFGVTVSTSYEQPYHLARRMSTIDHLTGGRVGWNVVTGYLDSAARNLTGGKAQAGHDERYAMCEEYMDVVYKLWNSSWRSDSVRLNRKTGIYTDPGLVREINHIGKYFNVPGPHFCQPSPQRTPVILQAGTSKAGKAFAARHAELIFVSQHSPIAVKKSIADIRKLASELGRDPSHIKVLAKFAPILGRTKEEAEAKYADYVQYGDFDGALALFGGWTGVDMAPYKDDEELRYVESNAVRSYVEGLINHAPDVNGGKWTKRTLAEHIMVGGLGATSVGTPEMIADEMERWVREGDVDGFNIAYAIMPGTFTDVIELLVPELRKRGLFWDDYSIPGGTYRENTFEMPGQAEPLSDHPAAAMIWRSPRSSGGHMNGATSLVNGHHSESKGEAGVETEFDPVSTQFC</sequence>
<dbReference type="Proteomes" id="UP001281147">
    <property type="component" value="Unassembled WGS sequence"/>
</dbReference>
<gene>
    <name evidence="1" type="ORF">LTR37_000118</name>
</gene>
<evidence type="ECO:0000313" key="2">
    <source>
        <dbReference type="Proteomes" id="UP001281147"/>
    </source>
</evidence>
<keyword evidence="2" id="KW-1185">Reference proteome</keyword>
<evidence type="ECO:0000313" key="1">
    <source>
        <dbReference type="EMBL" id="KAK3725970.1"/>
    </source>
</evidence>
<proteinExistence type="predicted"/>